<keyword evidence="1" id="KW-0472">Membrane</keyword>
<feature type="transmembrane region" description="Helical" evidence="1">
    <location>
        <begin position="271"/>
        <end position="292"/>
    </location>
</feature>
<feature type="transmembrane region" description="Helical" evidence="1">
    <location>
        <begin position="304"/>
        <end position="323"/>
    </location>
</feature>
<reference evidence="2" key="2">
    <citation type="submission" date="2021-09" db="EMBL/GenBank/DDBJ databases">
        <authorList>
            <person name="Gilroy R."/>
        </authorList>
    </citation>
    <scope>NUCLEOTIDE SEQUENCE</scope>
    <source>
        <strain evidence="2">ChiHjej13B12-14962</strain>
    </source>
</reference>
<evidence type="ECO:0000256" key="1">
    <source>
        <dbReference type="SAM" id="Phobius"/>
    </source>
</evidence>
<sequence length="380" mass="40659">MASRPSTGLPPARWRMFFLLPAGLAMLAALNGGLLLLNLPAPVVAWADLHGILMVVGFLGTLIAMERAVALRHPLGYVAPALLGAGALVLLTPLPTRLGQLLCIEGALALCIVYLVLWHRSRDVLVLVHLLGGLHLLIATLTWLVAPVWVLVPWFIGFLVLTISAERVELARFQMPPHGTLVLVAATTALTVTLTAGFFWPDLAVRLTGTLLAVLVLWLVQHDVARAGIHGSGLRRYSSVALLAGYGWLLVAAVCWLIYGHQTSGFAYDAIVHAVMLGFALSMVMAHAPIILPAVLRRPLPYRPILWIPLGLLHIGLMLRVLTGDLLQLTVLWQIGGVITVAALLVFVATAATSALLGEPATTATQTSLTHTPDPAERTL</sequence>
<dbReference type="AlphaFoldDB" id="A0A921FLC8"/>
<feature type="transmembrane region" description="Helical" evidence="1">
    <location>
        <begin position="124"/>
        <end position="145"/>
    </location>
</feature>
<protein>
    <recommendedName>
        <fullName evidence="4">NnrS family protein</fullName>
    </recommendedName>
</protein>
<accession>A0A921FLC8</accession>
<name>A0A921FLC8_9MICC</name>
<evidence type="ECO:0000313" key="2">
    <source>
        <dbReference type="EMBL" id="HJF14164.1"/>
    </source>
</evidence>
<feature type="transmembrane region" description="Helical" evidence="1">
    <location>
        <begin position="151"/>
        <end position="168"/>
    </location>
</feature>
<feature type="transmembrane region" description="Helical" evidence="1">
    <location>
        <begin position="16"/>
        <end position="37"/>
    </location>
</feature>
<organism evidence="2 3">
    <name type="scientific">Enteractinococcus helveticum</name>
    <dbReference type="NCBI Taxonomy" id="1837282"/>
    <lineage>
        <taxon>Bacteria</taxon>
        <taxon>Bacillati</taxon>
        <taxon>Actinomycetota</taxon>
        <taxon>Actinomycetes</taxon>
        <taxon>Micrococcales</taxon>
        <taxon>Micrococcaceae</taxon>
    </lineage>
</organism>
<dbReference type="EMBL" id="DYXC01000063">
    <property type="protein sequence ID" value="HJF14164.1"/>
    <property type="molecule type" value="Genomic_DNA"/>
</dbReference>
<dbReference type="RefSeq" id="WP_303903852.1">
    <property type="nucleotide sequence ID" value="NZ_DYXC01000063.1"/>
</dbReference>
<feature type="transmembrane region" description="Helical" evidence="1">
    <location>
        <begin position="203"/>
        <end position="220"/>
    </location>
</feature>
<keyword evidence="1" id="KW-0812">Transmembrane</keyword>
<feature type="transmembrane region" description="Helical" evidence="1">
    <location>
        <begin position="75"/>
        <end position="92"/>
    </location>
</feature>
<gene>
    <name evidence="2" type="ORF">K8V32_05075</name>
</gene>
<dbReference type="Proteomes" id="UP000703315">
    <property type="component" value="Unassembled WGS sequence"/>
</dbReference>
<feature type="transmembrane region" description="Helical" evidence="1">
    <location>
        <begin position="180"/>
        <end position="197"/>
    </location>
</feature>
<evidence type="ECO:0008006" key="4">
    <source>
        <dbReference type="Google" id="ProtNLM"/>
    </source>
</evidence>
<feature type="transmembrane region" description="Helical" evidence="1">
    <location>
        <begin position="335"/>
        <end position="357"/>
    </location>
</feature>
<reference evidence="2" key="1">
    <citation type="journal article" date="2021" name="PeerJ">
        <title>Extensive microbial diversity within the chicken gut microbiome revealed by metagenomics and culture.</title>
        <authorList>
            <person name="Gilroy R."/>
            <person name="Ravi A."/>
            <person name="Getino M."/>
            <person name="Pursley I."/>
            <person name="Horton D.L."/>
            <person name="Alikhan N.F."/>
            <person name="Baker D."/>
            <person name="Gharbi K."/>
            <person name="Hall N."/>
            <person name="Watson M."/>
            <person name="Adriaenssens E.M."/>
            <person name="Foster-Nyarko E."/>
            <person name="Jarju S."/>
            <person name="Secka A."/>
            <person name="Antonio M."/>
            <person name="Oren A."/>
            <person name="Chaudhuri R.R."/>
            <person name="La Ragione R."/>
            <person name="Hildebrand F."/>
            <person name="Pallen M.J."/>
        </authorList>
    </citation>
    <scope>NUCLEOTIDE SEQUENCE</scope>
    <source>
        <strain evidence="2">ChiHjej13B12-14962</strain>
    </source>
</reference>
<feature type="transmembrane region" description="Helical" evidence="1">
    <location>
        <begin position="43"/>
        <end position="63"/>
    </location>
</feature>
<feature type="transmembrane region" description="Helical" evidence="1">
    <location>
        <begin position="98"/>
        <end position="117"/>
    </location>
</feature>
<proteinExistence type="predicted"/>
<comment type="caution">
    <text evidence="2">The sequence shown here is derived from an EMBL/GenBank/DDBJ whole genome shotgun (WGS) entry which is preliminary data.</text>
</comment>
<keyword evidence="1" id="KW-1133">Transmembrane helix</keyword>
<feature type="transmembrane region" description="Helical" evidence="1">
    <location>
        <begin position="240"/>
        <end position="259"/>
    </location>
</feature>
<evidence type="ECO:0000313" key="3">
    <source>
        <dbReference type="Proteomes" id="UP000703315"/>
    </source>
</evidence>